<evidence type="ECO:0000256" key="1">
    <source>
        <dbReference type="ARBA" id="ARBA00006699"/>
    </source>
</evidence>
<feature type="region of interest" description="Disordered" evidence="4">
    <location>
        <begin position="680"/>
        <end position="702"/>
    </location>
</feature>
<keyword evidence="5" id="KW-0472">Membrane</keyword>
<gene>
    <name evidence="10" type="ORF">D9611_006895</name>
</gene>
<sequence length="901" mass="97644">MTRGNQRDKDREKAQKKAAASAKKPKESATNLAKRKEASRFNFGFRVLCQQTDPPVSPSQSTICSPSHNLAVVPPQSLGMARSYRTAASIANGTSYTLVLLFQAFLSLLFFVAPGHNSALASQSHQGQHLNRILASRNAHAKLSRAKFPRASADEDMAIIYGRRVSTIIEGLASTANIAAWLASLDAGGKWPDSQVNYTTGCEARRASWPAQGHWQRILVMAGAWHGGAPNTEQWTNNTELLAATRLAMSYWFNRDIGDNIACLDLGGVSPQCPCENPDNTLWNTNWYSNIILIPEFVAQTCLLLNDTLSSTEASHCAQITLRTYGTFDKDINGLGFLTGANTLDVAKISADASLLTSNPDIVSDAYRRVHEELTVRDGDKADGIRPDGSFGQHGGVLYNGNYGKDYSNDVLELEIAAAGTQFQANAASQKALEVLFEGNKWMIFSNSITDVLHWDFSAIGRMLSFPVIDNQASGSIKTNLASVLKLGTLWSSDTLKNFASDLSANSSSANAGNLIGNKMFYTNDYMVHRGINYVSTLKMYSNRTLNTECVNSQNPKGLHLSDGTLYTYLSGTEYEDIFASWDWDLIPGTTTAYKSAPLTCATASQTGVESFVGGLSDGHSGISAMRYTDPISGSLKWQKTWFFLGSSGVYHVMINILSSPSDPSTPVYSVLDQKRRSGETKIQLGGQATTSPPNNSTTTYPKASSLWHSNIGYTFSSLATSPLNIRQGPVTGDWSSIGTSTRPATTVDLWSAWLEHITPTTPVEYSIWPAVEYGDFQKKCHKSPVETIQNTQGISAIHDRKEDRIMAVFWSQGGGSFVYQSPDAAPLTISTTTAVAVTVSLKDGTIVASDPSQTLRETTLTLKYGAGRVPKCWAGKSRTKTVSITFPTGGLVGSSVTTKL</sequence>
<dbReference type="SUPFAM" id="SSF48230">
    <property type="entry name" value="Chondroitin AC/alginate lyase"/>
    <property type="match status" value="1"/>
</dbReference>
<dbReference type="InterPro" id="IPR008929">
    <property type="entry name" value="Chondroitin_lyas"/>
</dbReference>
<dbReference type="GO" id="GO:0030246">
    <property type="term" value="F:carbohydrate binding"/>
    <property type="evidence" value="ECO:0007669"/>
    <property type="project" value="InterPro"/>
</dbReference>
<dbReference type="InterPro" id="IPR011013">
    <property type="entry name" value="Gal_mutarotase_sf_dom"/>
</dbReference>
<dbReference type="SUPFAM" id="SSF74650">
    <property type="entry name" value="Galactose mutarotase-like"/>
    <property type="match status" value="1"/>
</dbReference>
<comment type="similarity">
    <text evidence="1">Belongs to the polysaccharide lyase 8 family.</text>
</comment>
<evidence type="ECO:0000313" key="11">
    <source>
        <dbReference type="Proteomes" id="UP000541558"/>
    </source>
</evidence>
<dbReference type="InterPro" id="IPR011071">
    <property type="entry name" value="Lyase_8-like_C"/>
</dbReference>
<feature type="domain" description="Small EDRK-rich factor-like N-terminal" evidence="8">
    <location>
        <begin position="1"/>
        <end position="37"/>
    </location>
</feature>
<evidence type="ECO:0000259" key="8">
    <source>
        <dbReference type="Pfam" id="PF04419"/>
    </source>
</evidence>
<feature type="region of interest" description="Disordered" evidence="4">
    <location>
        <begin position="1"/>
        <end position="34"/>
    </location>
</feature>
<dbReference type="Pfam" id="PF08124">
    <property type="entry name" value="Lyase_8_N"/>
    <property type="match status" value="1"/>
</dbReference>
<dbReference type="Gene3D" id="2.60.220.10">
    <property type="entry name" value="Polysaccharide lyase family 8-like, C-terminal"/>
    <property type="match status" value="1"/>
</dbReference>
<dbReference type="InterPro" id="IPR038970">
    <property type="entry name" value="Lyase_8"/>
</dbReference>
<dbReference type="InterPro" id="IPR007513">
    <property type="entry name" value="SERF-like_N"/>
</dbReference>
<evidence type="ECO:0000259" key="6">
    <source>
        <dbReference type="Pfam" id="PF02278"/>
    </source>
</evidence>
<evidence type="ECO:0000256" key="2">
    <source>
        <dbReference type="ARBA" id="ARBA00022729"/>
    </source>
</evidence>
<dbReference type="GO" id="GO:0005576">
    <property type="term" value="C:extracellular region"/>
    <property type="evidence" value="ECO:0007669"/>
    <property type="project" value="InterPro"/>
</dbReference>
<evidence type="ECO:0000256" key="3">
    <source>
        <dbReference type="ARBA" id="ARBA00023239"/>
    </source>
</evidence>
<evidence type="ECO:0000256" key="4">
    <source>
        <dbReference type="SAM" id="MobiDB-lite"/>
    </source>
</evidence>
<feature type="domain" description="Polysaccharide lyase 8 N-terminal alpha-helical" evidence="9">
    <location>
        <begin position="280"/>
        <end position="430"/>
    </location>
</feature>
<dbReference type="Pfam" id="PF02884">
    <property type="entry name" value="Lyase_8_C"/>
    <property type="match status" value="1"/>
</dbReference>
<feature type="compositionally biased region" description="Basic and acidic residues" evidence="4">
    <location>
        <begin position="1"/>
        <end position="15"/>
    </location>
</feature>
<dbReference type="OrthoDB" id="5980780at2759"/>
<dbReference type="Pfam" id="PF02278">
    <property type="entry name" value="Lyase_8"/>
    <property type="match status" value="1"/>
</dbReference>
<feature type="domain" description="Polysaccharide lyase family 8 C-terminal" evidence="7">
    <location>
        <begin position="789"/>
        <end position="858"/>
    </location>
</feature>
<comment type="caution">
    <text evidence="10">The sequence shown here is derived from an EMBL/GenBank/DDBJ whole genome shotgun (WGS) entry which is preliminary data.</text>
</comment>
<dbReference type="GO" id="GO:0016837">
    <property type="term" value="F:carbon-oxygen lyase activity, acting on polysaccharides"/>
    <property type="evidence" value="ECO:0007669"/>
    <property type="project" value="UniProtKB-ARBA"/>
</dbReference>
<dbReference type="PANTHER" id="PTHR38481:SF1">
    <property type="entry name" value="HYALURONATE LYASE"/>
    <property type="match status" value="1"/>
</dbReference>
<dbReference type="Proteomes" id="UP000541558">
    <property type="component" value="Unassembled WGS sequence"/>
</dbReference>
<evidence type="ECO:0000256" key="5">
    <source>
        <dbReference type="SAM" id="Phobius"/>
    </source>
</evidence>
<feature type="domain" description="Polysaccharide lyase family 8 central" evidence="6">
    <location>
        <begin position="518"/>
        <end position="772"/>
    </location>
</feature>
<accession>A0A8H5B0J6</accession>
<dbReference type="InterPro" id="IPR014718">
    <property type="entry name" value="GH-type_carb-bd"/>
</dbReference>
<dbReference type="InterPro" id="IPR003159">
    <property type="entry name" value="Lyase_8_central_dom"/>
</dbReference>
<evidence type="ECO:0000259" key="7">
    <source>
        <dbReference type="Pfam" id="PF02884"/>
    </source>
</evidence>
<evidence type="ECO:0000259" key="9">
    <source>
        <dbReference type="Pfam" id="PF08124"/>
    </source>
</evidence>
<dbReference type="Pfam" id="PF04419">
    <property type="entry name" value="SERF-like_N"/>
    <property type="match status" value="1"/>
</dbReference>
<dbReference type="Gene3D" id="1.50.10.100">
    <property type="entry name" value="Chondroitin AC/alginate lyase"/>
    <property type="match status" value="1"/>
</dbReference>
<keyword evidence="3" id="KW-0456">Lyase</keyword>
<keyword evidence="5" id="KW-1133">Transmembrane helix</keyword>
<dbReference type="InterPro" id="IPR012970">
    <property type="entry name" value="Lyase_8_alpha_N"/>
</dbReference>
<dbReference type="Gene3D" id="2.70.98.10">
    <property type="match status" value="1"/>
</dbReference>
<feature type="compositionally biased region" description="Low complexity" evidence="4">
    <location>
        <begin position="690"/>
        <end position="700"/>
    </location>
</feature>
<keyword evidence="11" id="KW-1185">Reference proteome</keyword>
<dbReference type="AlphaFoldDB" id="A0A8H5B0J6"/>
<evidence type="ECO:0000313" key="10">
    <source>
        <dbReference type="EMBL" id="KAF5314086.1"/>
    </source>
</evidence>
<dbReference type="GO" id="GO:0005975">
    <property type="term" value="P:carbohydrate metabolic process"/>
    <property type="evidence" value="ECO:0007669"/>
    <property type="project" value="InterPro"/>
</dbReference>
<dbReference type="SUPFAM" id="SSF49863">
    <property type="entry name" value="Hyaluronate lyase-like, C-terminal domain"/>
    <property type="match status" value="1"/>
</dbReference>
<dbReference type="PANTHER" id="PTHR38481">
    <property type="entry name" value="HYALURONATE LYASE"/>
    <property type="match status" value="1"/>
</dbReference>
<organism evidence="10 11">
    <name type="scientific">Ephemerocybe angulata</name>
    <dbReference type="NCBI Taxonomy" id="980116"/>
    <lineage>
        <taxon>Eukaryota</taxon>
        <taxon>Fungi</taxon>
        <taxon>Dikarya</taxon>
        <taxon>Basidiomycota</taxon>
        <taxon>Agaricomycotina</taxon>
        <taxon>Agaricomycetes</taxon>
        <taxon>Agaricomycetidae</taxon>
        <taxon>Agaricales</taxon>
        <taxon>Agaricineae</taxon>
        <taxon>Psathyrellaceae</taxon>
        <taxon>Ephemerocybe</taxon>
    </lineage>
</organism>
<reference evidence="10 11" key="1">
    <citation type="journal article" date="2020" name="ISME J.">
        <title>Uncovering the hidden diversity of litter-decomposition mechanisms in mushroom-forming fungi.</title>
        <authorList>
            <person name="Floudas D."/>
            <person name="Bentzer J."/>
            <person name="Ahren D."/>
            <person name="Johansson T."/>
            <person name="Persson P."/>
            <person name="Tunlid A."/>
        </authorList>
    </citation>
    <scope>NUCLEOTIDE SEQUENCE [LARGE SCALE GENOMIC DNA]</scope>
    <source>
        <strain evidence="10 11">CBS 175.51</strain>
    </source>
</reference>
<dbReference type="InterPro" id="IPR004103">
    <property type="entry name" value="Lyase_8_C"/>
</dbReference>
<feature type="transmembrane region" description="Helical" evidence="5">
    <location>
        <begin position="90"/>
        <end position="113"/>
    </location>
</feature>
<dbReference type="EMBL" id="JAACJK010000222">
    <property type="protein sequence ID" value="KAF5314086.1"/>
    <property type="molecule type" value="Genomic_DNA"/>
</dbReference>
<name>A0A8H5B0J6_9AGAR</name>
<evidence type="ECO:0008006" key="12">
    <source>
        <dbReference type="Google" id="ProtNLM"/>
    </source>
</evidence>
<keyword evidence="2" id="KW-0732">Signal</keyword>
<proteinExistence type="inferred from homology"/>
<keyword evidence="5" id="KW-0812">Transmembrane</keyword>
<protein>
    <recommendedName>
        <fullName evidence="12">Polysaccharide lyase family 8 protein</fullName>
    </recommendedName>
</protein>